<name>A0A5S4EH54_9PROT</name>
<evidence type="ECO:0008006" key="4">
    <source>
        <dbReference type="Google" id="ProtNLM"/>
    </source>
</evidence>
<dbReference type="AlphaFoldDB" id="A0A5S4EH54"/>
<feature type="signal peptide" evidence="1">
    <location>
        <begin position="1"/>
        <end position="23"/>
    </location>
</feature>
<feature type="chain" id="PRO_5024416872" description="Outer membrane lipoprotein-sorting protein" evidence="1">
    <location>
        <begin position="24"/>
        <end position="279"/>
    </location>
</feature>
<gene>
    <name evidence="2" type="ORF">ACCUM_3983</name>
</gene>
<keyword evidence="1" id="KW-0732">Signal</keyword>
<proteinExistence type="predicted"/>
<evidence type="ECO:0000256" key="1">
    <source>
        <dbReference type="SAM" id="SignalP"/>
    </source>
</evidence>
<accession>A0A5S4EH54</accession>
<protein>
    <recommendedName>
        <fullName evidence="4">Outer membrane lipoprotein-sorting protein</fullName>
    </recommendedName>
</protein>
<reference evidence="2 3" key="1">
    <citation type="submission" date="2019-04" db="EMBL/GenBank/DDBJ databases">
        <title>A novel phosphate-accumulating bacterium identified in bioreactor for phosphate removal from wastewater.</title>
        <authorList>
            <person name="Kotlyarov R.Y."/>
            <person name="Beletsky A.V."/>
            <person name="Kallistova A.Y."/>
            <person name="Dorofeev A.G."/>
            <person name="Nikolaev Y.Y."/>
            <person name="Pimenov N.V."/>
            <person name="Ravin N.V."/>
            <person name="Mardanov A.V."/>
        </authorList>
    </citation>
    <scope>NUCLEOTIDE SEQUENCE [LARGE SCALE GENOMIC DNA]</scope>
    <source>
        <strain evidence="2 3">Bin19</strain>
    </source>
</reference>
<evidence type="ECO:0000313" key="2">
    <source>
        <dbReference type="EMBL" id="TMQ74616.1"/>
    </source>
</evidence>
<sequence>MRSLLALTLVLGVCLSGCFSPNAAREADIAARRSRLQTAEAMFQERCKKAGVTIHRTVENVEGVLLMKLRPRKDNYDDQFALDDPYGRDLGGDAYIQTFLRGSYQANTRGTPAPGSPPRLGYLYVEAVDPKDGKRYRYTGSVKAVGRKDVTAENVRRELAANPAYDLNIYAYVLDKVLAPGPAPRYGVTYDDISTREEREYWIAGSSLRVIDLKTQEVMAERIGYMMDRGQGSDAGGRLLWLLAADHSCPAFASRHGSTSQMFKALDFTESVLKPKLEK</sequence>
<organism evidence="2 3">
    <name type="scientific">Candidatus Accumulibacter phosphatis</name>
    <dbReference type="NCBI Taxonomy" id="327160"/>
    <lineage>
        <taxon>Bacteria</taxon>
        <taxon>Pseudomonadati</taxon>
        <taxon>Pseudomonadota</taxon>
        <taxon>Betaproteobacteria</taxon>
        <taxon>Candidatus Accumulibacter</taxon>
    </lineage>
</organism>
<comment type="caution">
    <text evidence="2">The sequence shown here is derived from an EMBL/GenBank/DDBJ whole genome shotgun (WGS) entry which is preliminary data.</text>
</comment>
<keyword evidence="3" id="KW-1185">Reference proteome</keyword>
<evidence type="ECO:0000313" key="3">
    <source>
        <dbReference type="Proteomes" id="UP000306324"/>
    </source>
</evidence>
<dbReference type="Proteomes" id="UP000306324">
    <property type="component" value="Unassembled WGS sequence"/>
</dbReference>
<dbReference type="EMBL" id="SWAD01000176">
    <property type="protein sequence ID" value="TMQ74616.1"/>
    <property type="molecule type" value="Genomic_DNA"/>
</dbReference>